<organism evidence="7 8">
    <name type="scientific">Coturnix japonica</name>
    <name type="common">Japanese quail</name>
    <name type="synonym">Coturnix coturnix japonica</name>
    <dbReference type="NCBI Taxonomy" id="93934"/>
    <lineage>
        <taxon>Eukaryota</taxon>
        <taxon>Metazoa</taxon>
        <taxon>Chordata</taxon>
        <taxon>Craniata</taxon>
        <taxon>Vertebrata</taxon>
        <taxon>Euteleostomi</taxon>
        <taxon>Archelosauria</taxon>
        <taxon>Archosauria</taxon>
        <taxon>Dinosauria</taxon>
        <taxon>Saurischia</taxon>
        <taxon>Theropoda</taxon>
        <taxon>Coelurosauria</taxon>
        <taxon>Aves</taxon>
        <taxon>Neognathae</taxon>
        <taxon>Galloanserae</taxon>
        <taxon>Galliformes</taxon>
        <taxon>Phasianidae</taxon>
        <taxon>Perdicinae</taxon>
        <taxon>Coturnix</taxon>
    </lineage>
</organism>
<dbReference type="Ensembl" id="ENSCJPT00005018230.1">
    <property type="protein sequence ID" value="ENSCJPP00005012603.1"/>
    <property type="gene ID" value="ENSCJPG00005010720.1"/>
</dbReference>
<comment type="similarity">
    <text evidence="2">Belongs to the PRAME family. LRRC14 subfamily.</text>
</comment>
<dbReference type="PANTHER" id="PTHR14224:SF9">
    <property type="entry name" value="LEUCINE-RICH REPEAT-CONTAINING PROTEIN 14"/>
    <property type="match status" value="1"/>
</dbReference>
<evidence type="ECO:0000256" key="1">
    <source>
        <dbReference type="ARBA" id="ARBA00004496"/>
    </source>
</evidence>
<evidence type="ECO:0000256" key="3">
    <source>
        <dbReference type="ARBA" id="ARBA00014228"/>
    </source>
</evidence>
<evidence type="ECO:0000256" key="6">
    <source>
        <dbReference type="ARBA" id="ARBA00022737"/>
    </source>
</evidence>
<comment type="subcellular location">
    <subcellularLocation>
        <location evidence="1">Cytoplasm</location>
    </subcellularLocation>
</comment>
<dbReference type="Pfam" id="PF13516">
    <property type="entry name" value="LRR_6"/>
    <property type="match status" value="1"/>
</dbReference>
<dbReference type="InterPro" id="IPR001611">
    <property type="entry name" value="Leu-rich_rpt"/>
</dbReference>
<evidence type="ECO:0000313" key="8">
    <source>
        <dbReference type="Proteomes" id="UP000694412"/>
    </source>
</evidence>
<keyword evidence="5" id="KW-0433">Leucine-rich repeat</keyword>
<keyword evidence="6" id="KW-0677">Repeat</keyword>
<dbReference type="GeneTree" id="ENSGT01030000234531"/>
<dbReference type="PANTHER" id="PTHR14224">
    <property type="entry name" value="SIMILAR TO PREFERENTIALLY EXPRESSED ANTIGEN IN MELANOMA-LIKE 3"/>
    <property type="match status" value="1"/>
</dbReference>
<proteinExistence type="inferred from homology"/>
<dbReference type="InterPro" id="IPR050694">
    <property type="entry name" value="LRRC14/PRAME"/>
</dbReference>
<dbReference type="AlphaFoldDB" id="A0A8C2TGF1"/>
<accession>A0A8C2TGF1</accession>
<evidence type="ECO:0000256" key="5">
    <source>
        <dbReference type="ARBA" id="ARBA00022614"/>
    </source>
</evidence>
<dbReference type="Gene3D" id="3.80.10.10">
    <property type="entry name" value="Ribonuclease Inhibitor"/>
    <property type="match status" value="1"/>
</dbReference>
<sequence length="216" mass="23771">WASVVYKNTQTYTKQKSFLVGLVICFDGLTHIFSPLPPRSLHVPLQSLELPYCHLCPTDLQFLSHSPHTSTLKKLDVSGHVLPPSLLPHFLHLLHVLSPTLQHLDVGHCGIRDPQVPPLLTPLRSCRVLSYLGLYGNPMSANGVKVLLEGTLPIATLKRVVYPCPIDLQQDPDADDEAPLSALQDELRGILRGAGRDEDTWTCSVLQQGGGDFFGM</sequence>
<evidence type="ECO:0000256" key="2">
    <source>
        <dbReference type="ARBA" id="ARBA00009552"/>
    </source>
</evidence>
<dbReference type="InterPro" id="IPR032675">
    <property type="entry name" value="LRR_dom_sf"/>
</dbReference>
<reference evidence="7" key="3">
    <citation type="submission" date="2025-09" db="UniProtKB">
        <authorList>
            <consortium name="Ensembl"/>
        </authorList>
    </citation>
    <scope>IDENTIFICATION</scope>
</reference>
<protein>
    <recommendedName>
        <fullName evidence="3">Leucine-rich repeat-containing protein 14</fullName>
    </recommendedName>
</protein>
<name>A0A8C2TGF1_COTJA</name>
<dbReference type="SUPFAM" id="SSF52047">
    <property type="entry name" value="RNI-like"/>
    <property type="match status" value="1"/>
</dbReference>
<reference evidence="7" key="2">
    <citation type="submission" date="2025-08" db="UniProtKB">
        <authorList>
            <consortium name="Ensembl"/>
        </authorList>
    </citation>
    <scope>IDENTIFICATION</scope>
</reference>
<reference evidence="7" key="1">
    <citation type="submission" date="2015-11" db="EMBL/GenBank/DDBJ databases">
        <authorList>
            <consortium name="International Coturnix japonica Genome Analysis Consortium"/>
            <person name="Warren W."/>
            <person name="Burt D.W."/>
            <person name="Antin P.B."/>
            <person name="Lanford R."/>
            <person name="Gros J."/>
            <person name="Wilson R.K."/>
        </authorList>
    </citation>
    <scope>NUCLEOTIDE SEQUENCE [LARGE SCALE GENOMIC DNA]</scope>
</reference>
<evidence type="ECO:0000313" key="7">
    <source>
        <dbReference type="Ensembl" id="ENSCJPP00005012603.1"/>
    </source>
</evidence>
<keyword evidence="4" id="KW-0963">Cytoplasm</keyword>
<keyword evidence="8" id="KW-1185">Reference proteome</keyword>
<evidence type="ECO:0000256" key="4">
    <source>
        <dbReference type="ARBA" id="ARBA00022490"/>
    </source>
</evidence>
<dbReference type="GO" id="GO:0005737">
    <property type="term" value="C:cytoplasm"/>
    <property type="evidence" value="ECO:0007669"/>
    <property type="project" value="UniProtKB-SubCell"/>
</dbReference>
<dbReference type="Proteomes" id="UP000694412">
    <property type="component" value="Chromosome 2"/>
</dbReference>